<comment type="caution">
    <text evidence="1">The sequence shown here is derived from an EMBL/GenBank/DDBJ whole genome shotgun (WGS) entry which is preliminary data.</text>
</comment>
<dbReference type="EMBL" id="JAYMYQ010000004">
    <property type="protein sequence ID" value="KAK7339890.1"/>
    <property type="molecule type" value="Genomic_DNA"/>
</dbReference>
<name>A0AAN9QJH1_CANGL</name>
<dbReference type="AlphaFoldDB" id="A0AAN9QJH1"/>
<accession>A0AAN9QJH1</accession>
<reference evidence="1 2" key="1">
    <citation type="submission" date="2024-01" db="EMBL/GenBank/DDBJ databases">
        <title>The genomes of 5 underutilized Papilionoideae crops provide insights into root nodulation and disease resistanc.</title>
        <authorList>
            <person name="Jiang F."/>
        </authorList>
    </citation>
    <scope>NUCLEOTIDE SEQUENCE [LARGE SCALE GENOMIC DNA]</scope>
    <source>
        <strain evidence="1">LVBAO_FW01</strain>
        <tissue evidence="1">Leaves</tissue>
    </source>
</reference>
<evidence type="ECO:0000313" key="2">
    <source>
        <dbReference type="Proteomes" id="UP001367508"/>
    </source>
</evidence>
<dbReference type="Proteomes" id="UP001367508">
    <property type="component" value="Unassembled WGS sequence"/>
</dbReference>
<gene>
    <name evidence="1" type="ORF">VNO77_20576</name>
</gene>
<sequence length="74" mass="8328">MYCGPRLSLLSNTRNSALWRPTCKQPIIFFHVEENGGVHESTVLSFAQDPFSSSRPYSSFHLDGDIVKFGHAGW</sequence>
<protein>
    <submittedName>
        <fullName evidence="1">Uncharacterized protein</fullName>
    </submittedName>
</protein>
<evidence type="ECO:0000313" key="1">
    <source>
        <dbReference type="EMBL" id="KAK7339890.1"/>
    </source>
</evidence>
<proteinExistence type="predicted"/>
<keyword evidence="2" id="KW-1185">Reference proteome</keyword>
<organism evidence="1 2">
    <name type="scientific">Canavalia gladiata</name>
    <name type="common">Sword bean</name>
    <name type="synonym">Dolichos gladiatus</name>
    <dbReference type="NCBI Taxonomy" id="3824"/>
    <lineage>
        <taxon>Eukaryota</taxon>
        <taxon>Viridiplantae</taxon>
        <taxon>Streptophyta</taxon>
        <taxon>Embryophyta</taxon>
        <taxon>Tracheophyta</taxon>
        <taxon>Spermatophyta</taxon>
        <taxon>Magnoliopsida</taxon>
        <taxon>eudicotyledons</taxon>
        <taxon>Gunneridae</taxon>
        <taxon>Pentapetalae</taxon>
        <taxon>rosids</taxon>
        <taxon>fabids</taxon>
        <taxon>Fabales</taxon>
        <taxon>Fabaceae</taxon>
        <taxon>Papilionoideae</taxon>
        <taxon>50 kb inversion clade</taxon>
        <taxon>NPAAA clade</taxon>
        <taxon>indigoferoid/millettioid clade</taxon>
        <taxon>Phaseoleae</taxon>
        <taxon>Canavalia</taxon>
    </lineage>
</organism>